<accession>A0AA85JIX2</accession>
<dbReference type="WBParaSite" id="TREG1_34950.1">
    <property type="protein sequence ID" value="TREG1_34950.1"/>
    <property type="gene ID" value="TREG1_34950"/>
</dbReference>
<proteinExistence type="predicted"/>
<organism evidence="1 2">
    <name type="scientific">Trichobilharzia regenti</name>
    <name type="common">Nasal bird schistosome</name>
    <dbReference type="NCBI Taxonomy" id="157069"/>
    <lineage>
        <taxon>Eukaryota</taxon>
        <taxon>Metazoa</taxon>
        <taxon>Spiralia</taxon>
        <taxon>Lophotrochozoa</taxon>
        <taxon>Platyhelminthes</taxon>
        <taxon>Trematoda</taxon>
        <taxon>Digenea</taxon>
        <taxon>Strigeidida</taxon>
        <taxon>Schistosomatoidea</taxon>
        <taxon>Schistosomatidae</taxon>
        <taxon>Trichobilharzia</taxon>
    </lineage>
</organism>
<reference evidence="1" key="1">
    <citation type="submission" date="2022-06" db="EMBL/GenBank/DDBJ databases">
        <authorList>
            <person name="Berger JAMES D."/>
            <person name="Berger JAMES D."/>
        </authorList>
    </citation>
    <scope>NUCLEOTIDE SEQUENCE [LARGE SCALE GENOMIC DNA]</scope>
</reference>
<dbReference type="AlphaFoldDB" id="A0AA85JIX2"/>
<evidence type="ECO:0000313" key="2">
    <source>
        <dbReference type="WBParaSite" id="TREG1_34950.1"/>
    </source>
</evidence>
<keyword evidence="1" id="KW-1185">Reference proteome</keyword>
<reference evidence="2" key="2">
    <citation type="submission" date="2023-11" db="UniProtKB">
        <authorList>
            <consortium name="WormBaseParasite"/>
        </authorList>
    </citation>
    <scope>IDENTIFICATION</scope>
</reference>
<name>A0AA85JIX2_TRIRE</name>
<evidence type="ECO:0000313" key="1">
    <source>
        <dbReference type="Proteomes" id="UP000050795"/>
    </source>
</evidence>
<sequence>MEAVETSRSVRTWCAVENEDKRQSVRSLFISALNEGSIESWEGLCYFLHSNSDFIQSAKDEAEFKYFVSRSFKTVKDILKSPSPNTPAHAILRLRSVFDSLCRSISWQLTYCTENTSVVCSDEHATVQFSPPWHSNADDFRYVSHGKHLAEEKVSNFGMAHSGLAVQEDNFLKEILTNKPFVISECQVRSEYAEMLLNIKSKNSPDEMEMIYPRDGFEAVIYFSVCRKLGIYEFMYFTRNSVKSWKLSHYNIKCVVRPQ</sequence>
<protein>
    <submittedName>
        <fullName evidence="2">Uncharacterized protein</fullName>
    </submittedName>
</protein>
<dbReference type="Proteomes" id="UP000050795">
    <property type="component" value="Unassembled WGS sequence"/>
</dbReference>